<evidence type="ECO:0000256" key="1">
    <source>
        <dbReference type="SAM" id="MobiDB-lite"/>
    </source>
</evidence>
<dbReference type="Proteomes" id="UP000077521">
    <property type="component" value="Unassembled WGS sequence"/>
</dbReference>
<sequence length="151" mass="17116">MQRKANCVDARSYTSHSHPSFRPPGLSVLVLGDTRTAAGADDGLRQISSSEPDIILRLRQASPFGYPRLWSNMFQHSGLRSRVFPPSGACTWRLRVYTRRSSLLLWLFGEEEEVRRRLSFDSYYRTKRAPTERVGVEGSVFVGWMGTCTGT</sequence>
<keyword evidence="3" id="KW-1185">Reference proteome</keyword>
<organism evidence="2 3">
    <name type="scientific">Tilletia indica</name>
    <dbReference type="NCBI Taxonomy" id="43049"/>
    <lineage>
        <taxon>Eukaryota</taxon>
        <taxon>Fungi</taxon>
        <taxon>Dikarya</taxon>
        <taxon>Basidiomycota</taxon>
        <taxon>Ustilaginomycotina</taxon>
        <taxon>Exobasidiomycetes</taxon>
        <taxon>Tilletiales</taxon>
        <taxon>Tilletiaceae</taxon>
        <taxon>Tilletia</taxon>
    </lineage>
</organism>
<dbReference type="EMBL" id="LWDF02000518">
    <property type="protein sequence ID" value="KAE8245320.1"/>
    <property type="molecule type" value="Genomic_DNA"/>
</dbReference>
<proteinExistence type="predicted"/>
<evidence type="ECO:0000313" key="3">
    <source>
        <dbReference type="Proteomes" id="UP000077521"/>
    </source>
</evidence>
<reference evidence="2" key="1">
    <citation type="submission" date="2016-04" db="EMBL/GenBank/DDBJ databases">
        <authorList>
            <person name="Nguyen H.D."/>
            <person name="Samba Siva P."/>
            <person name="Cullis J."/>
            <person name="Levesque C.A."/>
            <person name="Hambleton S."/>
        </authorList>
    </citation>
    <scope>NUCLEOTIDE SEQUENCE</scope>
    <source>
        <strain evidence="2">DAOMC 236416</strain>
    </source>
</reference>
<reference evidence="2" key="2">
    <citation type="journal article" date="2019" name="IMA Fungus">
        <title>Genome sequencing and comparison of five Tilletia species to identify candidate genes for the detection of regulated species infecting wheat.</title>
        <authorList>
            <person name="Nguyen H.D.T."/>
            <person name="Sultana T."/>
            <person name="Kesanakurti P."/>
            <person name="Hambleton S."/>
        </authorList>
    </citation>
    <scope>NUCLEOTIDE SEQUENCE</scope>
    <source>
        <strain evidence="2">DAOMC 236416</strain>
    </source>
</reference>
<feature type="region of interest" description="Disordered" evidence="1">
    <location>
        <begin position="1"/>
        <end position="20"/>
    </location>
</feature>
<name>A0A8T8SQ83_9BASI</name>
<protein>
    <submittedName>
        <fullName evidence="2">Uncharacterized protein</fullName>
    </submittedName>
</protein>
<comment type="caution">
    <text evidence="2">The sequence shown here is derived from an EMBL/GenBank/DDBJ whole genome shotgun (WGS) entry which is preliminary data.</text>
</comment>
<accession>A0A8T8SQ83</accession>
<gene>
    <name evidence="2" type="ORF">A4X13_0g5983</name>
</gene>
<evidence type="ECO:0000313" key="2">
    <source>
        <dbReference type="EMBL" id="KAE8245320.1"/>
    </source>
</evidence>
<dbReference type="AlphaFoldDB" id="A0A8T8SQ83"/>